<accession>A0ABM2ZDG7</accession>
<dbReference type="PANTHER" id="PTHR46148:SF44">
    <property type="entry name" value="GAG-POL POLYPROTEIN"/>
    <property type="match status" value="1"/>
</dbReference>
<dbReference type="InterPro" id="IPR056924">
    <property type="entry name" value="SH3_Tf2-1"/>
</dbReference>
<organism evidence="2 3">
    <name type="scientific">Gossypium hirsutum</name>
    <name type="common">Upland cotton</name>
    <name type="synonym">Gossypium mexicanum</name>
    <dbReference type="NCBI Taxonomy" id="3635"/>
    <lineage>
        <taxon>Eukaryota</taxon>
        <taxon>Viridiplantae</taxon>
        <taxon>Streptophyta</taxon>
        <taxon>Embryophyta</taxon>
        <taxon>Tracheophyta</taxon>
        <taxon>Spermatophyta</taxon>
        <taxon>Magnoliopsida</taxon>
        <taxon>eudicotyledons</taxon>
        <taxon>Gunneridae</taxon>
        <taxon>Pentapetalae</taxon>
        <taxon>rosids</taxon>
        <taxon>malvids</taxon>
        <taxon>Malvales</taxon>
        <taxon>Malvaceae</taxon>
        <taxon>Malvoideae</taxon>
        <taxon>Gossypium</taxon>
    </lineage>
</organism>
<evidence type="ECO:0000313" key="2">
    <source>
        <dbReference type="Proteomes" id="UP000818029"/>
    </source>
</evidence>
<protein>
    <recommendedName>
        <fullName evidence="1">Tf2-1-like SH3-like domain-containing protein</fullName>
    </recommendedName>
</protein>
<feature type="domain" description="Tf2-1-like SH3-like" evidence="1">
    <location>
        <begin position="130"/>
        <end position="195"/>
    </location>
</feature>
<evidence type="ECO:0000313" key="3">
    <source>
        <dbReference type="RefSeq" id="XP_040940693.1"/>
    </source>
</evidence>
<sequence>MDFVSRLPLTLTKKDSIWVIVYRLTKSTHFVPLRTDYSLQKLARLYVAEIARLHGVPHGIPPSNWWAVRKGDPSVGRYVKELGERRVLGPELVADTEDKVRLIRDRLKEASDRQNSYADLKRREIEYAVGDLVFLKVSPWKKVLKFGRKGTLSPRFVGPYRVLRQIEPVAYQLELPPELSQIHDVFHVSMLRRYRSDPSHVVAIEEIEFRLGGLVLQLSVPEFGIALGLYTEEFMDEDDFDTLHRHIHLSPSNC</sequence>
<dbReference type="PANTHER" id="PTHR46148">
    <property type="entry name" value="CHROMO DOMAIN-CONTAINING PROTEIN"/>
    <property type="match status" value="1"/>
</dbReference>
<dbReference type="Pfam" id="PF24626">
    <property type="entry name" value="SH3_Tf2-1"/>
    <property type="match status" value="1"/>
</dbReference>
<reference evidence="2" key="1">
    <citation type="journal article" date="2020" name="Nat. Genet.">
        <title>Genomic diversifications of five Gossypium allopolyploid species and their impact on cotton improvement.</title>
        <authorList>
            <person name="Chen Z.J."/>
            <person name="Sreedasyam A."/>
            <person name="Ando A."/>
            <person name="Song Q."/>
            <person name="De Santiago L.M."/>
            <person name="Hulse-Kemp A.M."/>
            <person name="Ding M."/>
            <person name="Ye W."/>
            <person name="Kirkbride R.C."/>
            <person name="Jenkins J."/>
            <person name="Plott C."/>
            <person name="Lovell J."/>
            <person name="Lin Y.M."/>
            <person name="Vaughn R."/>
            <person name="Liu B."/>
            <person name="Simpson S."/>
            <person name="Scheffler B.E."/>
            <person name="Wen L."/>
            <person name="Saski C.A."/>
            <person name="Grover C.E."/>
            <person name="Hu G."/>
            <person name="Conover J.L."/>
            <person name="Carlson J.W."/>
            <person name="Shu S."/>
            <person name="Boston L.B."/>
            <person name="Williams M."/>
            <person name="Peterson D.G."/>
            <person name="McGee K."/>
            <person name="Jones D.C."/>
            <person name="Wendel J.F."/>
            <person name="Stelly D.M."/>
            <person name="Grimwood J."/>
            <person name="Schmutz J."/>
        </authorList>
    </citation>
    <scope>NUCLEOTIDE SEQUENCE [LARGE SCALE GENOMIC DNA]</scope>
    <source>
        <strain evidence="2">cv. TM-1</strain>
    </source>
</reference>
<name>A0ABM2ZDG7_GOSHI</name>
<evidence type="ECO:0000259" key="1">
    <source>
        <dbReference type="Pfam" id="PF24626"/>
    </source>
</evidence>
<reference evidence="3" key="2">
    <citation type="submission" date="2025-08" db="UniProtKB">
        <authorList>
            <consortium name="RefSeq"/>
        </authorList>
    </citation>
    <scope>IDENTIFICATION</scope>
</reference>
<keyword evidence="2" id="KW-1185">Reference proteome</keyword>
<proteinExistence type="predicted"/>
<gene>
    <name evidence="3" type="primary">LOC107921472</name>
</gene>
<dbReference type="RefSeq" id="XP_040940693.1">
    <property type="nucleotide sequence ID" value="XM_041084759.1"/>
</dbReference>
<dbReference type="GeneID" id="107921472"/>
<dbReference type="Proteomes" id="UP000818029">
    <property type="component" value="Chromosome A13"/>
</dbReference>